<proteinExistence type="predicted"/>
<feature type="compositionally biased region" description="Basic and acidic residues" evidence="1">
    <location>
        <begin position="13"/>
        <end position="23"/>
    </location>
</feature>
<feature type="compositionally biased region" description="Basic and acidic residues" evidence="1">
    <location>
        <begin position="71"/>
        <end position="83"/>
    </location>
</feature>
<organism evidence="2 3">
    <name type="scientific">Parafrankia irregularis</name>
    <dbReference type="NCBI Taxonomy" id="795642"/>
    <lineage>
        <taxon>Bacteria</taxon>
        <taxon>Bacillati</taxon>
        <taxon>Actinomycetota</taxon>
        <taxon>Actinomycetes</taxon>
        <taxon>Frankiales</taxon>
        <taxon>Frankiaceae</taxon>
        <taxon>Parafrankia</taxon>
    </lineage>
</organism>
<reference evidence="3" key="1">
    <citation type="submission" date="2015-11" db="EMBL/GenBank/DDBJ databases">
        <authorList>
            <person name="Varghese N."/>
        </authorList>
    </citation>
    <scope>NUCLEOTIDE SEQUENCE [LARGE SCALE GENOMIC DNA]</scope>
    <source>
        <strain evidence="3">DSM 45899</strain>
    </source>
</reference>
<evidence type="ECO:0000313" key="2">
    <source>
        <dbReference type="EMBL" id="CUU59571.1"/>
    </source>
</evidence>
<feature type="region of interest" description="Disordered" evidence="1">
    <location>
        <begin position="594"/>
        <end position="634"/>
    </location>
</feature>
<accession>A0A0S4QVM9</accession>
<dbReference type="EMBL" id="FAOZ01000029">
    <property type="protein sequence ID" value="CUU59571.1"/>
    <property type="molecule type" value="Genomic_DNA"/>
</dbReference>
<name>A0A0S4QVM9_9ACTN</name>
<protein>
    <recommendedName>
        <fullName evidence="4">DUF1524 domain-containing protein</fullName>
    </recommendedName>
</protein>
<feature type="compositionally biased region" description="Polar residues" evidence="1">
    <location>
        <begin position="99"/>
        <end position="114"/>
    </location>
</feature>
<feature type="region of interest" description="Disordered" evidence="1">
    <location>
        <begin position="952"/>
        <end position="990"/>
    </location>
</feature>
<feature type="compositionally biased region" description="Low complexity" evidence="1">
    <location>
        <begin position="603"/>
        <end position="634"/>
    </location>
</feature>
<dbReference type="AlphaFoldDB" id="A0A0S4QVM9"/>
<evidence type="ECO:0008006" key="4">
    <source>
        <dbReference type="Google" id="ProtNLM"/>
    </source>
</evidence>
<dbReference type="Proteomes" id="UP000198802">
    <property type="component" value="Unassembled WGS sequence"/>
</dbReference>
<keyword evidence="3" id="KW-1185">Reference proteome</keyword>
<gene>
    <name evidence="2" type="ORF">Ga0074812_12941</name>
</gene>
<evidence type="ECO:0000313" key="3">
    <source>
        <dbReference type="Proteomes" id="UP000198802"/>
    </source>
</evidence>
<sequence>MSTGSALMPPAAADRRSPADRHPAAVRHPAADRPGPAANRLASPRSVPPPGHPLLGLQRSAGNRAAATLLREQREQTESDGRLRIGVPGLAVTKPPVSCQPSVYRRSSASQPATAPQRPSPSRRTAVSRDPAVSRRPAPAANGAAVTVSRGLLDDVTSGVSDLAAGARDRALSGLTSYAHRMPGYKLLGVVLGRDVLTGTEVPRSAATVVGGFLELVPRGQEIFENLNRSGALERASAWFEAEVPKLGLSWEAIRALFSRAWDALDITDLADPAGAWAKIAGVFGPPLQALLGFARSAAGKVMEFVFEGALALAGGAGEQVMAIIRRAGDVLGTIVNDPVRFAGNLAAAVRTGLGQFVGNIGTHLQSGLLGWLTGALRGAVRIPARLDLNGIVSVVLDLLGLSWSALRTRLVRLLGERVVRAMETAVDWVQRIITGGLGAVVDKIMESATGLLDTVLGGIRDWVARSVVGAAVTRLISMFNPAGAVIQAIIAAYNTVQFFIERAQQLAAFATSVFDSIAKIAAGSIGDAANAVEQALARSVPVVLGFLARLLGLGDIAAPVRDVVGRVRGVVDGALDRVADWLASVGRRLVGGRREGGERHTAAATGADGAATPGAAPASATAPGTAAATPAGEGTAEGSVIATASTTAAGHAYTGRAVVAGGRVEVQVQRAVVKAGPAAAASAAAAPNGEARSALAALSRMIQNIEERRLDGLTVDSRGRAMQIKPEEIVRIQALLRQVVGEDLVKAAALYVAGVTATGSSRPALSRHQEDFAKTPRKERRAVYYTGLVPWDSHIRGAIAARDYSRIELQVRSLGADWIAGEGGYLGDGGLRDLLRTGIRIGSRGGDNEPRGEYPKFIPHASFMLFEAAAGKVVKAEREARKPNPPERRAALQILLADMRQGERFDVDHIRPLALDWEERGHRSTAEERARVAADPSNLELVSLNWNRSKGGEDERFLTEPAAGFTRAPGEASLPVPPEPAAEGLIAAP</sequence>
<evidence type="ECO:0000256" key="1">
    <source>
        <dbReference type="SAM" id="MobiDB-lite"/>
    </source>
</evidence>
<feature type="region of interest" description="Disordered" evidence="1">
    <location>
        <begin position="1"/>
        <end position="144"/>
    </location>
</feature>